<dbReference type="PANTHER" id="PTHR11679">
    <property type="entry name" value="VESICLE PROTEIN SORTING-ASSOCIATED"/>
    <property type="match status" value="1"/>
</dbReference>
<evidence type="ECO:0000313" key="4">
    <source>
        <dbReference type="Proteomes" id="UP000308267"/>
    </source>
</evidence>
<evidence type="ECO:0000256" key="1">
    <source>
        <dbReference type="ARBA" id="ARBA00009884"/>
    </source>
</evidence>
<dbReference type="STRING" id="147828.A0A4S2M380"/>
<dbReference type="GO" id="GO:0016192">
    <property type="term" value="P:vesicle-mediated transport"/>
    <property type="evidence" value="ECO:0007669"/>
    <property type="project" value="InterPro"/>
</dbReference>
<accession>A0A4S2M380</accession>
<protein>
    <submittedName>
        <fullName evidence="3">Uncharacterized protein</fullName>
    </submittedName>
</protein>
<comment type="caution">
    <text evidence="3">The sequence shown here is derived from an EMBL/GenBank/DDBJ whole genome shotgun (WGS) entry which is preliminary data.</text>
</comment>
<dbReference type="Gene3D" id="3.90.830.10">
    <property type="entry name" value="Syntaxin Binding Protein 1, Chain A, domain 2"/>
    <property type="match status" value="1"/>
</dbReference>
<feature type="region of interest" description="Disordered" evidence="2">
    <location>
        <begin position="448"/>
        <end position="473"/>
    </location>
</feature>
<dbReference type="Gene3D" id="3.40.50.2060">
    <property type="match status" value="1"/>
</dbReference>
<dbReference type="OrthoDB" id="10262528at2759"/>
<dbReference type="EMBL" id="SJOL01005178">
    <property type="protein sequence ID" value="TGZ70721.1"/>
    <property type="molecule type" value="Genomic_DNA"/>
</dbReference>
<dbReference type="EMBL" id="SJOL01005178">
    <property type="protein sequence ID" value="TGZ70722.1"/>
    <property type="molecule type" value="Genomic_DNA"/>
</dbReference>
<dbReference type="Pfam" id="PF00995">
    <property type="entry name" value="Sec1"/>
    <property type="match status" value="2"/>
</dbReference>
<sequence>MAFSLDALQQVRWKNMAKVFALVPGEKVLLVDATILHAVDRVITMPVLRRLGVNKIFKLADMPPKADVPRLAYLLPPTHSSVEIITKHCGVDEENDIQRTRLIIFVPQETEDMRYLLESRGLYGQHICTASLSLSWIPIDSDLVTLNLPVLFADYYLHGDYTWPQFMGLELGELLEVACESELAPMGCRVHAFGEAAEAVVSGVRLYCIRSGLVQGVMSKKSEKSRSCKSTDRLSDLSSQSSACSSSIDAPLASSSQLRPPPLVVIFSRNLDYVTPMLVPMTFEALIHEIIGIDLGMVELSDSACSDKSMRKQLLNGEMLQYYKAVRDLHVSCVFKKLEEWGTKLQDTRSGLEFEMATRLPTNNFDCNPSPTNSITSHTSNTSLSDLKYFGAQVAPLMAKRRELSFLLIVLEQIMDRLTRRERVEDVRAAQTLLLRSGSGGTLAMTSGKVQSESNGGVSSSGDTKSATPAAGGACGTLADETTSMPIRLAVEWLSTYHGDRLIDGLRLSALASVTHDGLGEEVYNLIHRAVLHAAGQAAFPMLFALRCLRVLAPVKSEEVSETTNLSNRNLSTAVARLGISSRRKSQYSRLHHLLRLSHSGQANRNVEQAPVSPSYVYAGQHCPVVVRLVESVWATSVLQSPLASCKGSGDQQQQSGKATASNTDMELIGKNNLVSALKLMGMSNEASANLGMMSFADPLLAVAGYQSEILKSARRPLAPLAQPLPLLSANQPVVVVFPGGCTYGEVAALRFAAARRRWQLLIVTSCLITSRELLQQAGQAVVMTPNTGQ</sequence>
<dbReference type="Proteomes" id="UP000308267">
    <property type="component" value="Unassembled WGS sequence"/>
</dbReference>
<evidence type="ECO:0000256" key="2">
    <source>
        <dbReference type="SAM" id="MobiDB-lite"/>
    </source>
</evidence>
<organism evidence="3 4">
    <name type="scientific">Opisthorchis felineus</name>
    <dbReference type="NCBI Taxonomy" id="147828"/>
    <lineage>
        <taxon>Eukaryota</taxon>
        <taxon>Metazoa</taxon>
        <taxon>Spiralia</taxon>
        <taxon>Lophotrochozoa</taxon>
        <taxon>Platyhelminthes</taxon>
        <taxon>Trematoda</taxon>
        <taxon>Digenea</taxon>
        <taxon>Opisthorchiida</taxon>
        <taxon>Opisthorchiata</taxon>
        <taxon>Opisthorchiidae</taxon>
        <taxon>Opisthorchis</taxon>
    </lineage>
</organism>
<comment type="similarity">
    <text evidence="1">Belongs to the STXBP/unc-18/SEC1 family.</text>
</comment>
<keyword evidence="4" id="KW-1185">Reference proteome</keyword>
<dbReference type="InterPro" id="IPR043127">
    <property type="entry name" value="Sec-1-like_dom3a"/>
</dbReference>
<proteinExistence type="inferred from homology"/>
<name>A0A4S2M380_OPIFE</name>
<reference evidence="3 4" key="1">
    <citation type="journal article" date="2019" name="BMC Genomics">
        <title>New insights from Opisthorchis felineus genome: update on genomics of the epidemiologically important liver flukes.</title>
        <authorList>
            <person name="Ershov N.I."/>
            <person name="Mordvinov V.A."/>
            <person name="Prokhortchouk E.B."/>
            <person name="Pakharukova M.Y."/>
            <person name="Gunbin K.V."/>
            <person name="Ustyantsev K."/>
            <person name="Genaev M.A."/>
            <person name="Blinov A.G."/>
            <person name="Mazur A."/>
            <person name="Boulygina E."/>
            <person name="Tsygankova S."/>
            <person name="Khrameeva E."/>
            <person name="Chekanov N."/>
            <person name="Fan G."/>
            <person name="Xiao A."/>
            <person name="Zhang H."/>
            <person name="Xu X."/>
            <person name="Yang H."/>
            <person name="Solovyev V."/>
            <person name="Lee S.M."/>
            <person name="Liu X."/>
            <person name="Afonnikov D.A."/>
            <person name="Skryabin K.G."/>
        </authorList>
    </citation>
    <scope>NUCLEOTIDE SEQUENCE [LARGE SCALE GENOMIC DNA]</scope>
    <source>
        <strain evidence="3">AK-0245</strain>
        <tissue evidence="3">Whole organism</tissue>
    </source>
</reference>
<evidence type="ECO:0000313" key="3">
    <source>
        <dbReference type="EMBL" id="TGZ70722.1"/>
    </source>
</evidence>
<dbReference type="AlphaFoldDB" id="A0A4S2M380"/>
<dbReference type="InterPro" id="IPR043154">
    <property type="entry name" value="Sec-1-like_dom1"/>
</dbReference>
<dbReference type="InterPro" id="IPR001619">
    <property type="entry name" value="Sec1-like"/>
</dbReference>
<gene>
    <name evidence="3" type="ORF">CRM22_003038</name>
</gene>
<dbReference type="Gene3D" id="3.40.50.1910">
    <property type="match status" value="2"/>
</dbReference>
<dbReference type="SUPFAM" id="SSF56815">
    <property type="entry name" value="Sec1/munc18-like (SM) proteins"/>
    <property type="match status" value="1"/>
</dbReference>
<dbReference type="InterPro" id="IPR036045">
    <property type="entry name" value="Sec1-like_sf"/>
</dbReference>
<feature type="compositionally biased region" description="Polar residues" evidence="2">
    <location>
        <begin position="448"/>
        <end position="467"/>
    </location>
</feature>
<dbReference type="InterPro" id="IPR027482">
    <property type="entry name" value="Sec1-like_dom2"/>
</dbReference>